<accession>A0A072UB55</accession>
<evidence type="ECO:0000256" key="1">
    <source>
        <dbReference type="SAM" id="MobiDB-lite"/>
    </source>
</evidence>
<reference evidence="2 4" key="1">
    <citation type="journal article" date="2011" name="Nature">
        <title>The Medicago genome provides insight into the evolution of rhizobial symbioses.</title>
        <authorList>
            <person name="Young N.D."/>
            <person name="Debelle F."/>
            <person name="Oldroyd G.E."/>
            <person name="Geurts R."/>
            <person name="Cannon S.B."/>
            <person name="Udvardi M.K."/>
            <person name="Benedito V.A."/>
            <person name="Mayer K.F."/>
            <person name="Gouzy J."/>
            <person name="Schoof H."/>
            <person name="Van de Peer Y."/>
            <person name="Proost S."/>
            <person name="Cook D.R."/>
            <person name="Meyers B.C."/>
            <person name="Spannagl M."/>
            <person name="Cheung F."/>
            <person name="De Mita S."/>
            <person name="Krishnakumar V."/>
            <person name="Gundlach H."/>
            <person name="Zhou S."/>
            <person name="Mudge J."/>
            <person name="Bharti A.K."/>
            <person name="Murray J.D."/>
            <person name="Naoumkina M.A."/>
            <person name="Rosen B."/>
            <person name="Silverstein K.A."/>
            <person name="Tang H."/>
            <person name="Rombauts S."/>
            <person name="Zhao P.X."/>
            <person name="Zhou P."/>
            <person name="Barbe V."/>
            <person name="Bardou P."/>
            <person name="Bechner M."/>
            <person name="Bellec A."/>
            <person name="Berger A."/>
            <person name="Berges H."/>
            <person name="Bidwell S."/>
            <person name="Bisseling T."/>
            <person name="Choisne N."/>
            <person name="Couloux A."/>
            <person name="Denny R."/>
            <person name="Deshpande S."/>
            <person name="Dai X."/>
            <person name="Doyle J.J."/>
            <person name="Dudez A.M."/>
            <person name="Farmer A.D."/>
            <person name="Fouteau S."/>
            <person name="Franken C."/>
            <person name="Gibelin C."/>
            <person name="Gish J."/>
            <person name="Goldstein S."/>
            <person name="Gonzalez A.J."/>
            <person name="Green P.J."/>
            <person name="Hallab A."/>
            <person name="Hartog M."/>
            <person name="Hua A."/>
            <person name="Humphray S.J."/>
            <person name="Jeong D.H."/>
            <person name="Jing Y."/>
            <person name="Jocker A."/>
            <person name="Kenton S.M."/>
            <person name="Kim D.J."/>
            <person name="Klee K."/>
            <person name="Lai H."/>
            <person name="Lang C."/>
            <person name="Lin S."/>
            <person name="Macmil S.L."/>
            <person name="Magdelenat G."/>
            <person name="Matthews L."/>
            <person name="McCorrison J."/>
            <person name="Monaghan E.L."/>
            <person name="Mun J.H."/>
            <person name="Najar F.Z."/>
            <person name="Nicholson C."/>
            <person name="Noirot C."/>
            <person name="O'Bleness M."/>
            <person name="Paule C.R."/>
            <person name="Poulain J."/>
            <person name="Prion F."/>
            <person name="Qin B."/>
            <person name="Qu C."/>
            <person name="Retzel E.F."/>
            <person name="Riddle C."/>
            <person name="Sallet E."/>
            <person name="Samain S."/>
            <person name="Samson N."/>
            <person name="Sanders I."/>
            <person name="Saurat O."/>
            <person name="Scarpelli C."/>
            <person name="Schiex T."/>
            <person name="Segurens B."/>
            <person name="Severin A.J."/>
            <person name="Sherrier D.J."/>
            <person name="Shi R."/>
            <person name="Sims S."/>
            <person name="Singer S.R."/>
            <person name="Sinharoy S."/>
            <person name="Sterck L."/>
            <person name="Viollet A."/>
            <person name="Wang B.B."/>
            <person name="Wang K."/>
            <person name="Wang M."/>
            <person name="Wang X."/>
            <person name="Warfsmann J."/>
            <person name="Weissenbach J."/>
            <person name="White D.D."/>
            <person name="White J.D."/>
            <person name="Wiley G.B."/>
            <person name="Wincker P."/>
            <person name="Xing Y."/>
            <person name="Yang L."/>
            <person name="Yao Z."/>
            <person name="Ying F."/>
            <person name="Zhai J."/>
            <person name="Zhou L."/>
            <person name="Zuber A."/>
            <person name="Denarie J."/>
            <person name="Dixon R.A."/>
            <person name="May G.D."/>
            <person name="Schwartz D.C."/>
            <person name="Rogers J."/>
            <person name="Quetier F."/>
            <person name="Town C.D."/>
            <person name="Roe B.A."/>
        </authorList>
    </citation>
    <scope>NUCLEOTIDE SEQUENCE [LARGE SCALE GENOMIC DNA]</scope>
    <source>
        <strain evidence="2">A17</strain>
        <strain evidence="3 4">cv. Jemalong A17</strain>
    </source>
</reference>
<evidence type="ECO:0000313" key="2">
    <source>
        <dbReference type="EMBL" id="KEH26298.1"/>
    </source>
</evidence>
<dbReference type="AlphaFoldDB" id="A0A072UB55"/>
<dbReference type="HOGENOM" id="CLU_797810_0_0_1"/>
<sequence>MDMPQFDGSSDAYWWLICIEKHFDVVGTQEGEKLLEAVKALRNRALVWWQWWSRWHLHASGKAFHIALLWHFKPEYRDVLPISDEEEESGLEWESSTPHTFSLQSEETDQGNYELIQTAEEKNEEKVENTEERDAENSSVNVIIVEKQQETKADQRKFLGIDRLFYEHGMSSVFESMAKLPRKTIGEGWVSLELGGLPPRLPKPPDPDVNCCLLNFYVTAIGLSIINKMQRKRKVFRDWDKGLVGRDQALEYLEGREPRLSNFLGLYCNLTISLYFDISSYHPSISKHKCNAFSKNISTSGSRKMFPLHTSDGFSIIQNAFKFAVDAVGEIMQFFVDQYAVIDYFECH</sequence>
<dbReference type="Proteomes" id="UP000002051">
    <property type="component" value="Chromosome 6"/>
</dbReference>
<organism evidence="2 4">
    <name type="scientific">Medicago truncatula</name>
    <name type="common">Barrel medic</name>
    <name type="synonym">Medicago tribuloides</name>
    <dbReference type="NCBI Taxonomy" id="3880"/>
    <lineage>
        <taxon>Eukaryota</taxon>
        <taxon>Viridiplantae</taxon>
        <taxon>Streptophyta</taxon>
        <taxon>Embryophyta</taxon>
        <taxon>Tracheophyta</taxon>
        <taxon>Spermatophyta</taxon>
        <taxon>Magnoliopsida</taxon>
        <taxon>eudicotyledons</taxon>
        <taxon>Gunneridae</taxon>
        <taxon>Pentapetalae</taxon>
        <taxon>rosids</taxon>
        <taxon>fabids</taxon>
        <taxon>Fabales</taxon>
        <taxon>Fabaceae</taxon>
        <taxon>Papilionoideae</taxon>
        <taxon>50 kb inversion clade</taxon>
        <taxon>NPAAA clade</taxon>
        <taxon>Hologalegina</taxon>
        <taxon>IRL clade</taxon>
        <taxon>Trifolieae</taxon>
        <taxon>Medicago</taxon>
    </lineage>
</organism>
<keyword evidence="4" id="KW-1185">Reference proteome</keyword>
<evidence type="ECO:0000313" key="3">
    <source>
        <dbReference type="EnsemblPlants" id="KEH26298"/>
    </source>
</evidence>
<dbReference type="EnsemblPlants" id="KEH26298">
    <property type="protein sequence ID" value="KEH26298"/>
    <property type="gene ID" value="MTR_6g052002"/>
</dbReference>
<protein>
    <submittedName>
        <fullName evidence="2 3">Uncharacterized protein</fullName>
    </submittedName>
</protein>
<feature type="region of interest" description="Disordered" evidence="1">
    <location>
        <begin position="87"/>
        <end position="109"/>
    </location>
</feature>
<name>A0A072UB55_MEDTR</name>
<proteinExistence type="predicted"/>
<dbReference type="EMBL" id="CM001222">
    <property type="protein sequence ID" value="KEH26298.1"/>
    <property type="molecule type" value="Genomic_DNA"/>
</dbReference>
<reference evidence="2 4" key="2">
    <citation type="journal article" date="2014" name="BMC Genomics">
        <title>An improved genome release (version Mt4.0) for the model legume Medicago truncatula.</title>
        <authorList>
            <person name="Tang H."/>
            <person name="Krishnakumar V."/>
            <person name="Bidwell S."/>
            <person name="Rosen B."/>
            <person name="Chan A."/>
            <person name="Zhou S."/>
            <person name="Gentzbittel L."/>
            <person name="Childs K.L."/>
            <person name="Yandell M."/>
            <person name="Gundlach H."/>
            <person name="Mayer K.F."/>
            <person name="Schwartz D.C."/>
            <person name="Town C.D."/>
        </authorList>
    </citation>
    <scope>GENOME REANNOTATION</scope>
    <source>
        <strain evidence="2">A17</strain>
        <strain evidence="3 4">cv. Jemalong A17</strain>
    </source>
</reference>
<evidence type="ECO:0000313" key="4">
    <source>
        <dbReference type="Proteomes" id="UP000002051"/>
    </source>
</evidence>
<gene>
    <name evidence="2" type="ordered locus">MTR_6g052002</name>
</gene>
<reference evidence="3" key="3">
    <citation type="submission" date="2015-04" db="UniProtKB">
        <authorList>
            <consortium name="EnsemblPlants"/>
        </authorList>
    </citation>
    <scope>IDENTIFICATION</scope>
    <source>
        <strain evidence="3">cv. Jemalong A17</strain>
    </source>
</reference>